<keyword evidence="3" id="KW-1185">Reference proteome</keyword>
<organism evidence="2 3">
    <name type="scientific">Cercospora berteroae</name>
    <dbReference type="NCBI Taxonomy" id="357750"/>
    <lineage>
        <taxon>Eukaryota</taxon>
        <taxon>Fungi</taxon>
        <taxon>Dikarya</taxon>
        <taxon>Ascomycota</taxon>
        <taxon>Pezizomycotina</taxon>
        <taxon>Dothideomycetes</taxon>
        <taxon>Dothideomycetidae</taxon>
        <taxon>Mycosphaerellales</taxon>
        <taxon>Mycosphaerellaceae</taxon>
        <taxon>Cercospora</taxon>
    </lineage>
</organism>
<dbReference type="OrthoDB" id="3640708at2759"/>
<reference evidence="3" key="1">
    <citation type="journal article" date="2017" name="bioRxiv">
        <title>Conservation of a gene cluster reveals novel cercosporin biosynthetic mechanisms and extends production to the genus Colletotrichum.</title>
        <authorList>
            <person name="de Jonge R."/>
            <person name="Ebert M.K."/>
            <person name="Huitt-Roehl C.R."/>
            <person name="Pal P."/>
            <person name="Suttle J.C."/>
            <person name="Spanner R.E."/>
            <person name="Neubauer J.D."/>
            <person name="Jurick W.M.II."/>
            <person name="Stott K.A."/>
            <person name="Secor G.A."/>
            <person name="Thomma B.P.H.J."/>
            <person name="Van de Peer Y."/>
            <person name="Townsend C.A."/>
            <person name="Bolton M.D."/>
        </authorList>
    </citation>
    <scope>NUCLEOTIDE SEQUENCE [LARGE SCALE GENOMIC DNA]</scope>
    <source>
        <strain evidence="3">CBS538.71</strain>
    </source>
</reference>
<dbReference type="Proteomes" id="UP000237631">
    <property type="component" value="Unassembled WGS sequence"/>
</dbReference>
<feature type="compositionally biased region" description="Polar residues" evidence="1">
    <location>
        <begin position="30"/>
        <end position="43"/>
    </location>
</feature>
<feature type="region of interest" description="Disordered" evidence="1">
    <location>
        <begin position="24"/>
        <end position="62"/>
    </location>
</feature>
<comment type="caution">
    <text evidence="2">The sequence shown here is derived from an EMBL/GenBank/DDBJ whole genome shotgun (WGS) entry which is preliminary data.</text>
</comment>
<sequence length="262" mass="28119">MANDKVVSRLDALFSMTPLRTTFKERHQRSASTSKVLRTPTSDQRTDSVTSSPSKSSCHSASCSTTISASELPTPTDEAHSPLIVIDNASPTDTTWSSNYNEPITNPNNTLPLTTPILSPTTSFHNPTTTLFDSTRQRFRNGISTLDNLLRYMETHGPTTCKSYRKGIDSLLENLVAMAKWLVGYLEMARSTVTIDVVDNDGGGGGGGGIGGDEAWTRSAVVGLRVDLHQYSWKVMKLTMLLREGSGGGGGGGGCEGRKTSV</sequence>
<proteinExistence type="predicted"/>
<evidence type="ECO:0000256" key="1">
    <source>
        <dbReference type="SAM" id="MobiDB-lite"/>
    </source>
</evidence>
<dbReference type="AlphaFoldDB" id="A0A2S6BYU1"/>
<name>A0A2S6BYU1_9PEZI</name>
<evidence type="ECO:0000313" key="3">
    <source>
        <dbReference type="Proteomes" id="UP000237631"/>
    </source>
</evidence>
<protein>
    <submittedName>
        <fullName evidence="2">Uncharacterized protein</fullName>
    </submittedName>
</protein>
<accession>A0A2S6BYU1</accession>
<feature type="compositionally biased region" description="Low complexity" evidence="1">
    <location>
        <begin position="47"/>
        <end position="62"/>
    </location>
</feature>
<evidence type="ECO:0000313" key="2">
    <source>
        <dbReference type="EMBL" id="PPJ52636.1"/>
    </source>
</evidence>
<dbReference type="EMBL" id="PNEN01001678">
    <property type="protein sequence ID" value="PPJ52636.1"/>
    <property type="molecule type" value="Genomic_DNA"/>
</dbReference>
<gene>
    <name evidence="2" type="ORF">CBER1_11419</name>
</gene>